<keyword evidence="5" id="KW-0418">Kinase</keyword>
<evidence type="ECO:0000256" key="2">
    <source>
        <dbReference type="ARBA" id="ARBA00012438"/>
    </source>
</evidence>
<evidence type="ECO:0000313" key="6">
    <source>
        <dbReference type="Proteomes" id="UP000269774"/>
    </source>
</evidence>
<accession>A0A3M2HD67</accession>
<name>A0A3M2HD67_9GAMM</name>
<dbReference type="InterPro" id="IPR004358">
    <property type="entry name" value="Sig_transdc_His_kin-like_C"/>
</dbReference>
<dbReference type="PANTHER" id="PTHR43547:SF2">
    <property type="entry name" value="HYBRID SIGNAL TRANSDUCTION HISTIDINE KINASE C"/>
    <property type="match status" value="1"/>
</dbReference>
<dbReference type="InterPro" id="IPR005467">
    <property type="entry name" value="His_kinase_dom"/>
</dbReference>
<dbReference type="EMBL" id="RFFM01000009">
    <property type="protein sequence ID" value="RMH87641.1"/>
    <property type="molecule type" value="Genomic_DNA"/>
</dbReference>
<dbReference type="GO" id="GO:0000155">
    <property type="term" value="F:phosphorelay sensor kinase activity"/>
    <property type="evidence" value="ECO:0007669"/>
    <property type="project" value="TreeGrafter"/>
</dbReference>
<comment type="caution">
    <text evidence="5">The sequence shown here is derived from an EMBL/GenBank/DDBJ whole genome shotgun (WGS) entry which is preliminary data.</text>
</comment>
<evidence type="ECO:0000256" key="1">
    <source>
        <dbReference type="ARBA" id="ARBA00000085"/>
    </source>
</evidence>
<keyword evidence="5" id="KW-0808">Transferase</keyword>
<gene>
    <name evidence="5" type="ORF">EA797_20525</name>
</gene>
<dbReference type="OrthoDB" id="8807260at2"/>
<dbReference type="EC" id="2.7.13.3" evidence="2"/>
<keyword evidence="3" id="KW-0597">Phosphoprotein</keyword>
<dbReference type="PANTHER" id="PTHR43547">
    <property type="entry name" value="TWO-COMPONENT HISTIDINE KINASE"/>
    <property type="match status" value="1"/>
</dbReference>
<proteinExistence type="predicted"/>
<dbReference type="InterPro" id="IPR036890">
    <property type="entry name" value="HATPase_C_sf"/>
</dbReference>
<evidence type="ECO:0000256" key="3">
    <source>
        <dbReference type="ARBA" id="ARBA00022553"/>
    </source>
</evidence>
<organism evidence="5 6">
    <name type="scientific">Stutzerimonas zhaodongensis</name>
    <dbReference type="NCBI Taxonomy" id="1176257"/>
    <lineage>
        <taxon>Bacteria</taxon>
        <taxon>Pseudomonadati</taxon>
        <taxon>Pseudomonadota</taxon>
        <taxon>Gammaproteobacteria</taxon>
        <taxon>Pseudomonadales</taxon>
        <taxon>Pseudomonadaceae</taxon>
        <taxon>Stutzerimonas</taxon>
    </lineage>
</organism>
<dbReference type="CDD" id="cd00075">
    <property type="entry name" value="HATPase"/>
    <property type="match status" value="1"/>
</dbReference>
<evidence type="ECO:0000313" key="5">
    <source>
        <dbReference type="EMBL" id="RMH87641.1"/>
    </source>
</evidence>
<dbReference type="SUPFAM" id="SSF55874">
    <property type="entry name" value="ATPase domain of HSP90 chaperone/DNA topoisomerase II/histidine kinase"/>
    <property type="match status" value="1"/>
</dbReference>
<dbReference type="Gene3D" id="3.30.565.10">
    <property type="entry name" value="Histidine kinase-like ATPase, C-terminal domain"/>
    <property type="match status" value="1"/>
</dbReference>
<dbReference type="AlphaFoldDB" id="A0A3M2HD67"/>
<feature type="domain" description="Histidine kinase" evidence="4">
    <location>
        <begin position="1"/>
        <end position="51"/>
    </location>
</feature>
<sequence>MTRGADAENGVRSVGLGLFIVREIVKAHGGRVSVSSDETSGTSFTVSFPLG</sequence>
<dbReference type="PRINTS" id="PR00344">
    <property type="entry name" value="BCTRLSENSOR"/>
</dbReference>
<protein>
    <recommendedName>
        <fullName evidence="2">histidine kinase</fullName>
        <ecNumber evidence="2">2.7.13.3</ecNumber>
    </recommendedName>
</protein>
<dbReference type="Pfam" id="PF02518">
    <property type="entry name" value="HATPase_c"/>
    <property type="match status" value="1"/>
</dbReference>
<dbReference type="PROSITE" id="PS50109">
    <property type="entry name" value="HIS_KIN"/>
    <property type="match status" value="1"/>
</dbReference>
<evidence type="ECO:0000259" key="4">
    <source>
        <dbReference type="PROSITE" id="PS50109"/>
    </source>
</evidence>
<keyword evidence="6" id="KW-1185">Reference proteome</keyword>
<dbReference type="Proteomes" id="UP000269774">
    <property type="component" value="Unassembled WGS sequence"/>
</dbReference>
<dbReference type="InterPro" id="IPR003594">
    <property type="entry name" value="HATPase_dom"/>
</dbReference>
<reference evidence="5 6" key="1">
    <citation type="submission" date="2018-10" db="EMBL/GenBank/DDBJ databases">
        <title>Pseudomonas zhaodongensis NEAU-ST5-21(T) genome.</title>
        <authorList>
            <person name="Peng J."/>
            <person name="Liu Z.-P."/>
        </authorList>
    </citation>
    <scope>NUCLEOTIDE SEQUENCE [LARGE SCALE GENOMIC DNA]</scope>
    <source>
        <strain evidence="5 6">NEAU-ST5-21</strain>
    </source>
</reference>
<comment type="catalytic activity">
    <reaction evidence="1">
        <text>ATP + protein L-histidine = ADP + protein N-phospho-L-histidine.</text>
        <dbReference type="EC" id="2.7.13.3"/>
    </reaction>
</comment>